<protein>
    <submittedName>
        <fullName evidence="2">Plasma membrane calcium-transporting ATPase 2-like</fullName>
    </submittedName>
</protein>
<evidence type="ECO:0000313" key="3">
    <source>
        <dbReference type="Proteomes" id="UP000297703"/>
    </source>
</evidence>
<dbReference type="AlphaFoldDB" id="A0A4D9EED4"/>
<accession>A0A4D9EED4</accession>
<evidence type="ECO:0000313" key="2">
    <source>
        <dbReference type="EMBL" id="TFK05933.1"/>
    </source>
</evidence>
<gene>
    <name evidence="2" type="ORF">DR999_PMT11371</name>
</gene>
<comment type="caution">
    <text evidence="2">The sequence shown here is derived from an EMBL/GenBank/DDBJ whole genome shotgun (WGS) entry which is preliminary data.</text>
</comment>
<keyword evidence="3" id="KW-1185">Reference proteome</keyword>
<reference evidence="2 3" key="2">
    <citation type="submission" date="2019-04" db="EMBL/GenBank/DDBJ databases">
        <title>The genome sequence of big-headed turtle.</title>
        <authorList>
            <person name="Gong S."/>
        </authorList>
    </citation>
    <scope>NUCLEOTIDE SEQUENCE [LARGE SCALE GENOMIC DNA]</scope>
    <source>
        <strain evidence="2">DO16091913</strain>
        <tissue evidence="2">Muscle</tissue>
    </source>
</reference>
<sequence>MPFMMYKVGSVSTLPSPTKKCCCLKRNKILHHAFTSLSMPCHLRQDNATKPAPMSCRAPYPQPSEGGDAEPLPLSMEQRDLQLILQLFAASFRSNPPQI</sequence>
<dbReference type="Proteomes" id="UP000297703">
    <property type="component" value="Unassembled WGS sequence"/>
</dbReference>
<reference evidence="2 3" key="1">
    <citation type="submission" date="2019-04" db="EMBL/GenBank/DDBJ databases">
        <title>Draft genome of the big-headed turtle Platysternon megacephalum.</title>
        <authorList>
            <person name="Gong S."/>
        </authorList>
    </citation>
    <scope>NUCLEOTIDE SEQUENCE [LARGE SCALE GENOMIC DNA]</scope>
    <source>
        <strain evidence="2">DO16091913</strain>
        <tissue evidence="2">Muscle</tissue>
    </source>
</reference>
<name>A0A4D9EED4_9SAUR</name>
<organism evidence="2 3">
    <name type="scientific">Platysternon megacephalum</name>
    <name type="common">big-headed turtle</name>
    <dbReference type="NCBI Taxonomy" id="55544"/>
    <lineage>
        <taxon>Eukaryota</taxon>
        <taxon>Metazoa</taxon>
        <taxon>Chordata</taxon>
        <taxon>Craniata</taxon>
        <taxon>Vertebrata</taxon>
        <taxon>Euteleostomi</taxon>
        <taxon>Archelosauria</taxon>
        <taxon>Testudinata</taxon>
        <taxon>Testudines</taxon>
        <taxon>Cryptodira</taxon>
        <taxon>Durocryptodira</taxon>
        <taxon>Testudinoidea</taxon>
        <taxon>Platysternidae</taxon>
        <taxon>Platysternon</taxon>
    </lineage>
</organism>
<proteinExistence type="predicted"/>
<evidence type="ECO:0000256" key="1">
    <source>
        <dbReference type="SAM" id="MobiDB-lite"/>
    </source>
</evidence>
<feature type="region of interest" description="Disordered" evidence="1">
    <location>
        <begin position="52"/>
        <end position="72"/>
    </location>
</feature>
<dbReference type="EMBL" id="QXTE01000106">
    <property type="protein sequence ID" value="TFK05933.1"/>
    <property type="molecule type" value="Genomic_DNA"/>
</dbReference>